<dbReference type="EMBL" id="JBJKBG010000003">
    <property type="protein sequence ID" value="KAL3746579.1"/>
    <property type="molecule type" value="Genomic_DNA"/>
</dbReference>
<dbReference type="Pfam" id="PF26253">
    <property type="entry name" value="RdRP_head"/>
    <property type="match status" value="1"/>
</dbReference>
<sequence length="126" mass="14610">MPKYASRKQGELKERLKYSYTALRKEFREIFERLDLDSESLSDEGRNLLYKRKASAWYQVTYHPERVKKSVDLREHDDGGTSALMLSFACFAADFLAQIKIRNQKGGNLDLAKPINSLSNYIADRI</sequence>
<evidence type="ECO:0000313" key="3">
    <source>
        <dbReference type="Proteomes" id="UP001634007"/>
    </source>
</evidence>
<evidence type="ECO:0000259" key="1">
    <source>
        <dbReference type="Pfam" id="PF26253"/>
    </source>
</evidence>
<dbReference type="InterPro" id="IPR007855">
    <property type="entry name" value="RDRP"/>
</dbReference>
<organism evidence="2 3">
    <name type="scientific">Eucalyptus globulus</name>
    <name type="common">Tasmanian blue gum</name>
    <dbReference type="NCBI Taxonomy" id="34317"/>
    <lineage>
        <taxon>Eukaryota</taxon>
        <taxon>Viridiplantae</taxon>
        <taxon>Streptophyta</taxon>
        <taxon>Embryophyta</taxon>
        <taxon>Tracheophyta</taxon>
        <taxon>Spermatophyta</taxon>
        <taxon>Magnoliopsida</taxon>
        <taxon>eudicotyledons</taxon>
        <taxon>Gunneridae</taxon>
        <taxon>Pentapetalae</taxon>
        <taxon>rosids</taxon>
        <taxon>malvids</taxon>
        <taxon>Myrtales</taxon>
        <taxon>Myrtaceae</taxon>
        <taxon>Myrtoideae</taxon>
        <taxon>Eucalypteae</taxon>
        <taxon>Eucalyptus</taxon>
    </lineage>
</organism>
<name>A0ABD3L7J8_EUCGL</name>
<protein>
    <recommendedName>
        <fullName evidence="1">RDRP C-terminal head domain-containing protein</fullName>
    </recommendedName>
</protein>
<accession>A0ABD3L7J8</accession>
<feature type="domain" description="RDRP C-terminal head" evidence="1">
    <location>
        <begin position="1"/>
        <end position="107"/>
    </location>
</feature>
<comment type="caution">
    <text evidence="2">The sequence shown here is derived from an EMBL/GenBank/DDBJ whole genome shotgun (WGS) entry which is preliminary data.</text>
</comment>
<dbReference type="Proteomes" id="UP001634007">
    <property type="component" value="Unassembled WGS sequence"/>
</dbReference>
<dbReference type="PANTHER" id="PTHR23079:SF18">
    <property type="entry name" value="RNA-DEPENDENT RNA POLYMERASE 6"/>
    <property type="match status" value="1"/>
</dbReference>
<proteinExistence type="predicted"/>
<keyword evidence="3" id="KW-1185">Reference proteome</keyword>
<gene>
    <name evidence="2" type="ORF">ACJRO7_015526</name>
</gene>
<evidence type="ECO:0000313" key="2">
    <source>
        <dbReference type="EMBL" id="KAL3746579.1"/>
    </source>
</evidence>
<reference evidence="2 3" key="1">
    <citation type="submission" date="2024-11" db="EMBL/GenBank/DDBJ databases">
        <title>Chromosome-level genome assembly of Eucalyptus globulus Labill. provides insights into its genome evolution.</title>
        <authorList>
            <person name="Li X."/>
        </authorList>
    </citation>
    <scope>NUCLEOTIDE SEQUENCE [LARGE SCALE GENOMIC DNA]</scope>
    <source>
        <strain evidence="2">CL2024</strain>
        <tissue evidence="2">Fresh tender leaves</tissue>
    </source>
</reference>
<dbReference type="PANTHER" id="PTHR23079">
    <property type="entry name" value="RNA-DEPENDENT RNA POLYMERASE"/>
    <property type="match status" value="1"/>
</dbReference>
<dbReference type="InterPro" id="IPR058752">
    <property type="entry name" value="RDRP_C_head"/>
</dbReference>
<dbReference type="AlphaFoldDB" id="A0ABD3L7J8"/>